<dbReference type="InterPro" id="IPR019322">
    <property type="entry name" value="TIMM29"/>
</dbReference>
<gene>
    <name evidence="1" type="ORF">PoB_000667300</name>
</gene>
<dbReference type="EMBL" id="BLXT01000801">
    <property type="protein sequence ID" value="GFN80167.1"/>
    <property type="molecule type" value="Genomic_DNA"/>
</dbReference>
<organism evidence="1 2">
    <name type="scientific">Plakobranchus ocellatus</name>
    <dbReference type="NCBI Taxonomy" id="259542"/>
    <lineage>
        <taxon>Eukaryota</taxon>
        <taxon>Metazoa</taxon>
        <taxon>Spiralia</taxon>
        <taxon>Lophotrochozoa</taxon>
        <taxon>Mollusca</taxon>
        <taxon>Gastropoda</taxon>
        <taxon>Heterobranchia</taxon>
        <taxon>Euthyneura</taxon>
        <taxon>Panpulmonata</taxon>
        <taxon>Sacoglossa</taxon>
        <taxon>Placobranchoidea</taxon>
        <taxon>Plakobranchidae</taxon>
        <taxon>Plakobranchus</taxon>
    </lineage>
</organism>
<proteinExistence type="predicted"/>
<dbReference type="AlphaFoldDB" id="A0AAV3YDD9"/>
<dbReference type="PANTHER" id="PTHR21435:SF1">
    <property type="entry name" value="MITOCHONDRIAL IMPORT INNER MEMBRANE TRANSLOCASE SUBUNIT TIM29"/>
    <property type="match status" value="1"/>
</dbReference>
<dbReference type="GO" id="GO:0045039">
    <property type="term" value="P:protein insertion into mitochondrial inner membrane"/>
    <property type="evidence" value="ECO:0007669"/>
    <property type="project" value="TreeGrafter"/>
</dbReference>
<accession>A0AAV3YDD9</accession>
<dbReference type="Proteomes" id="UP000735302">
    <property type="component" value="Unassembled WGS sequence"/>
</dbReference>
<dbReference type="Pfam" id="PF10171">
    <property type="entry name" value="Tim29"/>
    <property type="match status" value="1"/>
</dbReference>
<evidence type="ECO:0000313" key="2">
    <source>
        <dbReference type="Proteomes" id="UP000735302"/>
    </source>
</evidence>
<name>A0AAV3YDD9_9GAST</name>
<protein>
    <submittedName>
        <fullName evidence="1">Mitochondrial import inner membrane translocase subunit tim29</fullName>
    </submittedName>
</protein>
<keyword evidence="2" id="KW-1185">Reference proteome</keyword>
<dbReference type="GO" id="GO:0042721">
    <property type="term" value="C:TIM22 mitochondrial import inner membrane insertion complex"/>
    <property type="evidence" value="ECO:0007669"/>
    <property type="project" value="InterPro"/>
</dbReference>
<comment type="caution">
    <text evidence="1">The sequence shown here is derived from an EMBL/GenBank/DDBJ whole genome shotgun (WGS) entry which is preliminary data.</text>
</comment>
<evidence type="ECO:0000313" key="1">
    <source>
        <dbReference type="EMBL" id="GFN80167.1"/>
    </source>
</evidence>
<reference evidence="1 2" key="1">
    <citation type="journal article" date="2021" name="Elife">
        <title>Chloroplast acquisition without the gene transfer in kleptoplastic sea slugs, Plakobranchus ocellatus.</title>
        <authorList>
            <person name="Maeda T."/>
            <person name="Takahashi S."/>
            <person name="Yoshida T."/>
            <person name="Shimamura S."/>
            <person name="Takaki Y."/>
            <person name="Nagai Y."/>
            <person name="Toyoda A."/>
            <person name="Suzuki Y."/>
            <person name="Arimoto A."/>
            <person name="Ishii H."/>
            <person name="Satoh N."/>
            <person name="Nishiyama T."/>
            <person name="Hasebe M."/>
            <person name="Maruyama T."/>
            <person name="Minagawa J."/>
            <person name="Obokata J."/>
            <person name="Shigenobu S."/>
        </authorList>
    </citation>
    <scope>NUCLEOTIDE SEQUENCE [LARGE SCALE GENOMIC DNA]</scope>
</reference>
<dbReference type="PANTHER" id="PTHR21435">
    <property type="entry name" value="MITOCHONDRIAL IMPORT INNER MEMBRANE TRANSLOCASE SUBUNIT TIM29"/>
    <property type="match status" value="1"/>
</dbReference>
<sequence>MAGPTAKVATKAKVGLLKRFGEYLLMVANDYKVVAQETFQDVTSGSIKAASYLSGLVALGVLHRANPTKRDLETVLMESAHDLSLVGESIRSEKADEFVDKLCSAQRDGRLHYTSLGILSLVWISEQRDGLDLYTAKCKHTNLPWYQWHEKVVDVGILGKFMVLDKNMKDYDVNQNEWDGKENSS</sequence>